<organism evidence="1 2">
    <name type="scientific">Hydnomerulius pinastri MD-312</name>
    <dbReference type="NCBI Taxonomy" id="994086"/>
    <lineage>
        <taxon>Eukaryota</taxon>
        <taxon>Fungi</taxon>
        <taxon>Dikarya</taxon>
        <taxon>Basidiomycota</taxon>
        <taxon>Agaricomycotina</taxon>
        <taxon>Agaricomycetes</taxon>
        <taxon>Agaricomycetidae</taxon>
        <taxon>Boletales</taxon>
        <taxon>Boletales incertae sedis</taxon>
        <taxon>Leucogyrophana</taxon>
    </lineage>
</organism>
<reference evidence="1 2" key="1">
    <citation type="submission" date="2014-04" db="EMBL/GenBank/DDBJ databases">
        <title>Evolutionary Origins and Diversification of the Mycorrhizal Mutualists.</title>
        <authorList>
            <consortium name="DOE Joint Genome Institute"/>
            <consortium name="Mycorrhizal Genomics Consortium"/>
            <person name="Kohler A."/>
            <person name="Kuo A."/>
            <person name="Nagy L.G."/>
            <person name="Floudas D."/>
            <person name="Copeland A."/>
            <person name="Barry K.W."/>
            <person name="Cichocki N."/>
            <person name="Veneault-Fourrey C."/>
            <person name="LaButti K."/>
            <person name="Lindquist E.A."/>
            <person name="Lipzen A."/>
            <person name="Lundell T."/>
            <person name="Morin E."/>
            <person name="Murat C."/>
            <person name="Riley R."/>
            <person name="Ohm R."/>
            <person name="Sun H."/>
            <person name="Tunlid A."/>
            <person name="Henrissat B."/>
            <person name="Grigoriev I.V."/>
            <person name="Hibbett D.S."/>
            <person name="Martin F."/>
        </authorList>
    </citation>
    <scope>NUCLEOTIDE SEQUENCE [LARGE SCALE GENOMIC DNA]</scope>
    <source>
        <strain evidence="1 2">MD-312</strain>
    </source>
</reference>
<evidence type="ECO:0000313" key="1">
    <source>
        <dbReference type="EMBL" id="KIJ65092.1"/>
    </source>
</evidence>
<proteinExistence type="predicted"/>
<evidence type="ECO:0000313" key="2">
    <source>
        <dbReference type="Proteomes" id="UP000053820"/>
    </source>
</evidence>
<dbReference type="AlphaFoldDB" id="A0A0C9WGA6"/>
<dbReference type="Proteomes" id="UP000053820">
    <property type="component" value="Unassembled WGS sequence"/>
</dbReference>
<protein>
    <submittedName>
        <fullName evidence="1">Uncharacterized protein</fullName>
    </submittedName>
</protein>
<dbReference type="OrthoDB" id="2020070at2759"/>
<name>A0A0C9WGA6_9AGAM</name>
<gene>
    <name evidence="1" type="ORF">HYDPIDRAFT_110992</name>
</gene>
<dbReference type="EMBL" id="KN839844">
    <property type="protein sequence ID" value="KIJ65092.1"/>
    <property type="molecule type" value="Genomic_DNA"/>
</dbReference>
<accession>A0A0C9WGA6</accession>
<dbReference type="HOGENOM" id="CLU_1635624_0_0_1"/>
<sequence>MAASLPRVAEIPICFHIIDIPGVEGLECKPAHRRESRMSDMANYLGHRQHFLRCIQREQLLIISGARTPSRPFPIGWSLPSVPDVVIGLDHQDFISVTFSSTLERRPYLNTILIRLPRADLLYTEWVGTPTLQELCRLFVGGPKITMIMITNARARWILCAR</sequence>
<keyword evidence="2" id="KW-1185">Reference proteome</keyword>